<organism evidence="3 4">
    <name type="scientific">Emericellopsis cladophorae</name>
    <dbReference type="NCBI Taxonomy" id="2686198"/>
    <lineage>
        <taxon>Eukaryota</taxon>
        <taxon>Fungi</taxon>
        <taxon>Dikarya</taxon>
        <taxon>Ascomycota</taxon>
        <taxon>Pezizomycotina</taxon>
        <taxon>Sordariomycetes</taxon>
        <taxon>Hypocreomycetidae</taxon>
        <taxon>Hypocreales</taxon>
        <taxon>Bionectriaceae</taxon>
        <taxon>Emericellopsis</taxon>
    </lineage>
</organism>
<dbReference type="InterPro" id="IPR044861">
    <property type="entry name" value="IPNS-like_FE2OG_OXY"/>
</dbReference>
<dbReference type="Gene3D" id="2.60.120.330">
    <property type="entry name" value="B-lactam Antibiotic, Isopenicillin N Synthase, Chain"/>
    <property type="match status" value="1"/>
</dbReference>
<dbReference type="AlphaFoldDB" id="A0A9Q0BGK1"/>
<dbReference type="SUPFAM" id="SSF51197">
    <property type="entry name" value="Clavaminate synthase-like"/>
    <property type="match status" value="1"/>
</dbReference>
<gene>
    <name evidence="3" type="ORF">J7T54_006627</name>
</gene>
<dbReference type="OrthoDB" id="406156at2759"/>
<protein>
    <recommendedName>
        <fullName evidence="2">Isopenicillin N synthase-like Fe(2+) 2OG dioxygenase domain-containing protein</fullName>
    </recommendedName>
</protein>
<dbReference type="RefSeq" id="XP_051365438.1">
    <property type="nucleotide sequence ID" value="XM_051503079.1"/>
</dbReference>
<evidence type="ECO:0000313" key="4">
    <source>
        <dbReference type="Proteomes" id="UP001055219"/>
    </source>
</evidence>
<sequence length="182" mass="20403">MSHCHLRYMYLKYRARDADTNANLDNFWFKGHTDFGSLTLPFRQNVAALQVRGQDGGRKWVKPHDGSIPVNVADALQFLTNGFPKGNIHRVMAPPPDHAGIDRLGVLCFVRPEDSLELKPVDSPVLWRLGYNPDENSQLAEGITTGEWVHACVKAGVNRFEKARGEVSEQEILNGVKTTCFD</sequence>
<dbReference type="EMBL" id="JAGIXG020000004">
    <property type="protein sequence ID" value="KAI6784582.1"/>
    <property type="molecule type" value="Genomic_DNA"/>
</dbReference>
<comment type="similarity">
    <text evidence="1">Belongs to the iron/ascorbate-dependent oxidoreductase family.</text>
</comment>
<comment type="caution">
    <text evidence="3">The sequence shown here is derived from an EMBL/GenBank/DDBJ whole genome shotgun (WGS) entry which is preliminary data.</text>
</comment>
<proteinExistence type="inferred from homology"/>
<dbReference type="InterPro" id="IPR027443">
    <property type="entry name" value="IPNS-like_sf"/>
</dbReference>
<name>A0A9Q0BGK1_9HYPO</name>
<accession>A0A9Q0BGK1</accession>
<feature type="domain" description="Isopenicillin N synthase-like Fe(2+) 2OG dioxygenase" evidence="2">
    <location>
        <begin position="26"/>
        <end position="97"/>
    </location>
</feature>
<reference evidence="3" key="2">
    <citation type="submission" date="2022-07" db="EMBL/GenBank/DDBJ databases">
        <authorList>
            <person name="Goncalves M.F.M."/>
            <person name="Hilario S."/>
            <person name="Van De Peer Y."/>
            <person name="Esteves A.C."/>
            <person name="Alves A."/>
        </authorList>
    </citation>
    <scope>NUCLEOTIDE SEQUENCE</scope>
    <source>
        <strain evidence="3">MUM 19.33</strain>
    </source>
</reference>
<dbReference type="GeneID" id="75833105"/>
<dbReference type="Proteomes" id="UP001055219">
    <property type="component" value="Unassembled WGS sequence"/>
</dbReference>
<dbReference type="Pfam" id="PF03171">
    <property type="entry name" value="2OG-FeII_Oxy"/>
    <property type="match status" value="1"/>
</dbReference>
<evidence type="ECO:0000259" key="2">
    <source>
        <dbReference type="Pfam" id="PF03171"/>
    </source>
</evidence>
<reference evidence="3" key="1">
    <citation type="journal article" date="2021" name="J Fungi (Basel)">
        <title>Genomic and Metabolomic Analyses of the Marine Fungus Emericellopsis cladophorae: Insights into Saltwater Adaptability Mechanisms and Its Biosynthetic Potential.</title>
        <authorList>
            <person name="Goncalves M.F.M."/>
            <person name="Hilario S."/>
            <person name="Van de Peer Y."/>
            <person name="Esteves A.C."/>
            <person name="Alves A."/>
        </authorList>
    </citation>
    <scope>NUCLEOTIDE SEQUENCE</scope>
    <source>
        <strain evidence="3">MUM 19.33</strain>
    </source>
</reference>
<dbReference type="InterPro" id="IPR050231">
    <property type="entry name" value="Iron_ascorbate_oxido_reductase"/>
</dbReference>
<dbReference type="PANTHER" id="PTHR47990">
    <property type="entry name" value="2-OXOGLUTARATE (2OG) AND FE(II)-DEPENDENT OXYGENASE SUPERFAMILY PROTEIN-RELATED"/>
    <property type="match status" value="1"/>
</dbReference>
<evidence type="ECO:0000313" key="3">
    <source>
        <dbReference type="EMBL" id="KAI6784582.1"/>
    </source>
</evidence>
<keyword evidence="4" id="KW-1185">Reference proteome</keyword>
<evidence type="ECO:0000256" key="1">
    <source>
        <dbReference type="ARBA" id="ARBA00008056"/>
    </source>
</evidence>